<dbReference type="PROSITE" id="PS50011">
    <property type="entry name" value="PROTEIN_KINASE_DOM"/>
    <property type="match status" value="1"/>
</dbReference>
<comment type="caution">
    <text evidence="2">The sequence shown here is derived from an EMBL/GenBank/DDBJ whole genome shotgun (WGS) entry which is preliminary data.</text>
</comment>
<dbReference type="InterPro" id="IPR000719">
    <property type="entry name" value="Prot_kinase_dom"/>
</dbReference>
<name>A0ABR1JN38_9AGAR</name>
<dbReference type="EMBL" id="JBANRG010000008">
    <property type="protein sequence ID" value="KAK7464393.1"/>
    <property type="molecule type" value="Genomic_DNA"/>
</dbReference>
<organism evidence="2 3">
    <name type="scientific">Marasmiellus scandens</name>
    <dbReference type="NCBI Taxonomy" id="2682957"/>
    <lineage>
        <taxon>Eukaryota</taxon>
        <taxon>Fungi</taxon>
        <taxon>Dikarya</taxon>
        <taxon>Basidiomycota</taxon>
        <taxon>Agaricomycotina</taxon>
        <taxon>Agaricomycetes</taxon>
        <taxon>Agaricomycetidae</taxon>
        <taxon>Agaricales</taxon>
        <taxon>Marasmiineae</taxon>
        <taxon>Omphalotaceae</taxon>
        <taxon>Marasmiellus</taxon>
    </lineage>
</organism>
<evidence type="ECO:0000259" key="1">
    <source>
        <dbReference type="PROSITE" id="PS50011"/>
    </source>
</evidence>
<dbReference type="SMART" id="SM00220">
    <property type="entry name" value="S_TKc"/>
    <property type="match status" value="1"/>
</dbReference>
<gene>
    <name evidence="2" type="ORF">VKT23_006559</name>
</gene>
<dbReference type="PANTHER" id="PTHR24347">
    <property type="entry name" value="SERINE/THREONINE-PROTEIN KINASE"/>
    <property type="match status" value="1"/>
</dbReference>
<evidence type="ECO:0000313" key="3">
    <source>
        <dbReference type="Proteomes" id="UP001498398"/>
    </source>
</evidence>
<accession>A0ABR1JN38</accession>
<dbReference type="Proteomes" id="UP001498398">
    <property type="component" value="Unassembled WGS sequence"/>
</dbReference>
<proteinExistence type="predicted"/>
<keyword evidence="3" id="KW-1185">Reference proteome</keyword>
<feature type="domain" description="Protein kinase" evidence="1">
    <location>
        <begin position="121"/>
        <end position="384"/>
    </location>
</feature>
<reference evidence="2 3" key="1">
    <citation type="submission" date="2024-01" db="EMBL/GenBank/DDBJ databases">
        <title>A draft genome for the cacao thread blight pathogen Marasmiellus scandens.</title>
        <authorList>
            <person name="Baruah I.K."/>
            <person name="Leung J."/>
            <person name="Bukari Y."/>
            <person name="Amoako-Attah I."/>
            <person name="Meinhardt L.W."/>
            <person name="Bailey B.A."/>
            <person name="Cohen S.P."/>
        </authorList>
    </citation>
    <scope>NUCLEOTIDE SEQUENCE [LARGE SCALE GENOMIC DNA]</scope>
    <source>
        <strain evidence="2 3">GH-19</strain>
    </source>
</reference>
<protein>
    <recommendedName>
        <fullName evidence="1">Protein kinase domain-containing protein</fullName>
    </recommendedName>
</protein>
<evidence type="ECO:0000313" key="2">
    <source>
        <dbReference type="EMBL" id="KAK7464393.1"/>
    </source>
</evidence>
<dbReference type="Gene3D" id="1.10.510.10">
    <property type="entry name" value="Transferase(Phosphotransferase) domain 1"/>
    <property type="match status" value="1"/>
</dbReference>
<sequence>MPSDTFVFFFLYDGKIRSMRLSKKDILTDFYDNLKALPGLSLSSEHFLRQRTAKDVTIRALKTPLSLNPSADEIAAAANDAEQNIDIFGYFWDAVAPYNDHNATPEIVHFLVTVAPLKNRKSRAKKSGGGHLSVSSLLSVPEAVDAYTHVFYSDVVSAMVNTQGCHVKLPDNRPHLAYICDGEESVVGYLKVLSPNEKDVIALLQDKADIALFCLPHRILDICGHCLGVFNADGLSLDQSELEGHQVDAAIQLLRAISILHSLHIAHLDLKPDNLLWCSATSSLKVMDFSVSLIRPDHTSVIKGFVGTVGFVAPEVGKQPFNPFVADAWACGLNMWSMVEHAPRSKLQVFVRDLAIQMMKNRQITVEDALGMLDTFVAAKNSYE</sequence>
<dbReference type="Pfam" id="PF00069">
    <property type="entry name" value="Pkinase"/>
    <property type="match status" value="1"/>
</dbReference>
<dbReference type="InterPro" id="IPR011009">
    <property type="entry name" value="Kinase-like_dom_sf"/>
</dbReference>
<dbReference type="SUPFAM" id="SSF56112">
    <property type="entry name" value="Protein kinase-like (PK-like)"/>
    <property type="match status" value="1"/>
</dbReference>